<feature type="domain" description="PurE" evidence="3">
    <location>
        <begin position="170"/>
        <end position="303"/>
    </location>
</feature>
<accession>A0AAD3HF02</accession>
<dbReference type="SUPFAM" id="SSF52255">
    <property type="entry name" value="N5-CAIR mutase (phosphoribosylaminoimidazole carboxylase, PurE)"/>
    <property type="match status" value="1"/>
</dbReference>
<keyword evidence="5" id="KW-1185">Reference proteome</keyword>
<proteinExistence type="predicted"/>
<gene>
    <name evidence="4" type="ORF">CTEN210_17681</name>
</gene>
<comment type="caution">
    <text evidence="4">The sequence shown here is derived from an EMBL/GenBank/DDBJ whole genome shotgun (WGS) entry which is preliminary data.</text>
</comment>
<dbReference type="AlphaFoldDB" id="A0AAD3HF02"/>
<evidence type="ECO:0000256" key="1">
    <source>
        <dbReference type="ARBA" id="ARBA00004747"/>
    </source>
</evidence>
<dbReference type="Gene3D" id="3.40.50.1970">
    <property type="match status" value="1"/>
</dbReference>
<dbReference type="SMART" id="SM01001">
    <property type="entry name" value="AIRC"/>
    <property type="match status" value="1"/>
</dbReference>
<organism evidence="4 5">
    <name type="scientific">Chaetoceros tenuissimus</name>
    <dbReference type="NCBI Taxonomy" id="426638"/>
    <lineage>
        <taxon>Eukaryota</taxon>
        <taxon>Sar</taxon>
        <taxon>Stramenopiles</taxon>
        <taxon>Ochrophyta</taxon>
        <taxon>Bacillariophyta</taxon>
        <taxon>Coscinodiscophyceae</taxon>
        <taxon>Chaetocerotophycidae</taxon>
        <taxon>Chaetocerotales</taxon>
        <taxon>Chaetocerotaceae</taxon>
        <taxon>Chaetoceros</taxon>
    </lineage>
</organism>
<dbReference type="Proteomes" id="UP001054902">
    <property type="component" value="Unassembled WGS sequence"/>
</dbReference>
<protein>
    <recommendedName>
        <fullName evidence="2">phosphoribosylaminoimidazole carboxylase</fullName>
        <ecNumber evidence="2">4.1.1.21</ecNumber>
    </recommendedName>
</protein>
<evidence type="ECO:0000259" key="3">
    <source>
        <dbReference type="SMART" id="SM01001"/>
    </source>
</evidence>
<dbReference type="EC" id="4.1.1.21" evidence="2"/>
<dbReference type="GO" id="GO:0016787">
    <property type="term" value="F:hydrolase activity"/>
    <property type="evidence" value="ECO:0007669"/>
    <property type="project" value="InterPro"/>
</dbReference>
<sequence length="303" mass="32291">MIGRLSRTLVLRQSSRLTAIRQKSTISSVLSELQSGAITAEEAEKSIQNLQKSKAPDETLASFANLDHRRASRSGFPEAVFSAGKTPHQIATILDDMAKDVNDMVHSGNEKIETYHKAILATRVDKDLYEEISKIRLKNGTITYHEMAKIISMEASSLENRNTNDGPKRGKIIVACAGTTDLPVAEEAAITLEKAGVDVERIYDVGVAGLHRIINALPKLRDDKVDCVMVCAGMDGALPSVVAGLVSVPVVAVPTSIGYGACFNGVSALLTMLNSCAPGVGVVNIDNGFGGAALAFKCIQRNI</sequence>
<dbReference type="PANTHER" id="PTHR43064:SF1">
    <property type="entry name" value="SLL1489 PROTEIN"/>
    <property type="match status" value="1"/>
</dbReference>
<dbReference type="GO" id="GO:0006189">
    <property type="term" value="P:'de novo' IMP biosynthetic process"/>
    <property type="evidence" value="ECO:0007669"/>
    <property type="project" value="InterPro"/>
</dbReference>
<evidence type="ECO:0000313" key="4">
    <source>
        <dbReference type="EMBL" id="GFH61205.1"/>
    </source>
</evidence>
<dbReference type="NCBIfam" id="NF033503">
    <property type="entry name" value="LarB"/>
    <property type="match status" value="1"/>
</dbReference>
<dbReference type="InterPro" id="IPR000031">
    <property type="entry name" value="PurE_dom"/>
</dbReference>
<evidence type="ECO:0000256" key="2">
    <source>
        <dbReference type="ARBA" id="ARBA00012329"/>
    </source>
</evidence>
<comment type="pathway">
    <text evidence="1">Purine metabolism; IMP biosynthesis via de novo pathway; 5-amino-1-(5-phospho-D-ribosyl)imidazole-4-carboxylate from 5-amino-1-(5-phospho-D-ribosyl)imidazole (carboxylase route): step 1/1.</text>
</comment>
<name>A0AAD3HF02_9STRA</name>
<dbReference type="PANTHER" id="PTHR43064">
    <property type="entry name" value="PHOSPHORIBOSYLAMINOIMIDAZOLE CARBOXYLASE-RELATED"/>
    <property type="match status" value="1"/>
</dbReference>
<dbReference type="Pfam" id="PF00731">
    <property type="entry name" value="AIRC"/>
    <property type="match status" value="1"/>
</dbReference>
<dbReference type="InterPro" id="IPR039476">
    <property type="entry name" value="P2CMN_synthase_LarB"/>
</dbReference>
<dbReference type="EMBL" id="BLLK01000072">
    <property type="protein sequence ID" value="GFH61205.1"/>
    <property type="molecule type" value="Genomic_DNA"/>
</dbReference>
<reference evidence="4 5" key="1">
    <citation type="journal article" date="2021" name="Sci. Rep.">
        <title>The genome of the diatom Chaetoceros tenuissimus carries an ancient integrated fragment of an extant virus.</title>
        <authorList>
            <person name="Hongo Y."/>
            <person name="Kimura K."/>
            <person name="Takaki Y."/>
            <person name="Yoshida Y."/>
            <person name="Baba S."/>
            <person name="Kobayashi G."/>
            <person name="Nagasaki K."/>
            <person name="Hano T."/>
            <person name="Tomaru Y."/>
        </authorList>
    </citation>
    <scope>NUCLEOTIDE SEQUENCE [LARGE SCALE GENOMIC DNA]</scope>
    <source>
        <strain evidence="4 5">NIES-3715</strain>
    </source>
</reference>
<dbReference type="GO" id="GO:0004638">
    <property type="term" value="F:phosphoribosylaminoimidazole carboxylase activity"/>
    <property type="evidence" value="ECO:0007669"/>
    <property type="project" value="UniProtKB-EC"/>
</dbReference>
<evidence type="ECO:0000313" key="5">
    <source>
        <dbReference type="Proteomes" id="UP001054902"/>
    </source>
</evidence>